<evidence type="ECO:0000313" key="1">
    <source>
        <dbReference type="EMBL" id="KAA6359916.1"/>
    </source>
</evidence>
<gene>
    <name evidence="1" type="ORF">EZS28_044558</name>
</gene>
<name>A0A5J4TN12_9EUKA</name>
<dbReference type="AlphaFoldDB" id="A0A5J4TN12"/>
<reference evidence="1 2" key="1">
    <citation type="submission" date="2019-03" db="EMBL/GenBank/DDBJ databases">
        <title>Single cell metagenomics reveals metabolic interactions within the superorganism composed of flagellate Streblomastix strix and complex community of Bacteroidetes bacteria on its surface.</title>
        <authorList>
            <person name="Treitli S.C."/>
            <person name="Kolisko M."/>
            <person name="Husnik F."/>
            <person name="Keeling P."/>
            <person name="Hampl V."/>
        </authorList>
    </citation>
    <scope>NUCLEOTIDE SEQUENCE [LARGE SCALE GENOMIC DNA]</scope>
    <source>
        <strain evidence="1">ST1C</strain>
    </source>
</reference>
<sequence length="66" mass="7539">MFIEDVSGALSGVEGPFDIFGTFHVIIYFRGEQAFLIKEGTVFVQNIMKLRRKTHCFPLINLEIFG</sequence>
<accession>A0A5J4TN12</accession>
<proteinExistence type="predicted"/>
<dbReference type="Proteomes" id="UP000324800">
    <property type="component" value="Unassembled WGS sequence"/>
</dbReference>
<comment type="caution">
    <text evidence="1">The sequence shown here is derived from an EMBL/GenBank/DDBJ whole genome shotgun (WGS) entry which is preliminary data.</text>
</comment>
<organism evidence="1 2">
    <name type="scientific">Streblomastix strix</name>
    <dbReference type="NCBI Taxonomy" id="222440"/>
    <lineage>
        <taxon>Eukaryota</taxon>
        <taxon>Metamonada</taxon>
        <taxon>Preaxostyla</taxon>
        <taxon>Oxymonadida</taxon>
        <taxon>Streblomastigidae</taxon>
        <taxon>Streblomastix</taxon>
    </lineage>
</organism>
<protein>
    <submittedName>
        <fullName evidence="1">Uncharacterized protein</fullName>
    </submittedName>
</protein>
<evidence type="ECO:0000313" key="2">
    <source>
        <dbReference type="Proteomes" id="UP000324800"/>
    </source>
</evidence>
<dbReference type="EMBL" id="SNRW01027706">
    <property type="protein sequence ID" value="KAA6359916.1"/>
    <property type="molecule type" value="Genomic_DNA"/>
</dbReference>